<dbReference type="SUPFAM" id="SSF56399">
    <property type="entry name" value="ADP-ribosylation"/>
    <property type="match status" value="1"/>
</dbReference>
<dbReference type="PANTHER" id="PTHR34129:SF1">
    <property type="entry name" value="DUF952 DOMAIN-CONTAINING PROTEIN"/>
    <property type="match status" value="1"/>
</dbReference>
<evidence type="ECO:0000313" key="1">
    <source>
        <dbReference type="EMBL" id="MBB4677556.1"/>
    </source>
</evidence>
<comment type="caution">
    <text evidence="1">The sequence shown here is derived from an EMBL/GenBank/DDBJ whole genome shotgun (WGS) entry which is preliminary data.</text>
</comment>
<accession>A0A7W7FSY7</accession>
<dbReference type="RefSeq" id="WP_185003488.1">
    <property type="nucleotide sequence ID" value="NZ_BAAAUI010000047.1"/>
</dbReference>
<gene>
    <name evidence="1" type="ORF">HNR67_003674</name>
</gene>
<proteinExistence type="predicted"/>
<dbReference type="EMBL" id="JACHMH010000001">
    <property type="protein sequence ID" value="MBB4677556.1"/>
    <property type="molecule type" value="Genomic_DNA"/>
</dbReference>
<organism evidence="1 2">
    <name type="scientific">Crossiella cryophila</name>
    <dbReference type="NCBI Taxonomy" id="43355"/>
    <lineage>
        <taxon>Bacteria</taxon>
        <taxon>Bacillati</taxon>
        <taxon>Actinomycetota</taxon>
        <taxon>Actinomycetes</taxon>
        <taxon>Pseudonocardiales</taxon>
        <taxon>Pseudonocardiaceae</taxon>
        <taxon>Crossiella</taxon>
    </lineage>
</organism>
<dbReference type="Pfam" id="PF06108">
    <property type="entry name" value="DUF952"/>
    <property type="match status" value="1"/>
</dbReference>
<dbReference type="Proteomes" id="UP000533598">
    <property type="component" value="Unassembled WGS sequence"/>
</dbReference>
<evidence type="ECO:0000313" key="2">
    <source>
        <dbReference type="Proteomes" id="UP000533598"/>
    </source>
</evidence>
<reference evidence="1 2" key="1">
    <citation type="submission" date="2020-08" db="EMBL/GenBank/DDBJ databases">
        <title>Sequencing the genomes of 1000 actinobacteria strains.</title>
        <authorList>
            <person name="Klenk H.-P."/>
        </authorList>
    </citation>
    <scope>NUCLEOTIDE SEQUENCE [LARGE SCALE GENOMIC DNA]</scope>
    <source>
        <strain evidence="1 2">DSM 44230</strain>
    </source>
</reference>
<dbReference type="PANTHER" id="PTHR34129">
    <property type="entry name" value="BLR1139 PROTEIN"/>
    <property type="match status" value="1"/>
</dbReference>
<dbReference type="InterPro" id="IPR009297">
    <property type="entry name" value="DUF952"/>
</dbReference>
<name>A0A7W7FSY7_9PSEU</name>
<protein>
    <submittedName>
        <fullName evidence="1">Uncharacterized protein (DUF952 family)</fullName>
    </submittedName>
</protein>
<dbReference type="Gene3D" id="3.20.170.20">
    <property type="entry name" value="Protein of unknown function DUF952"/>
    <property type="match status" value="1"/>
</dbReference>
<sequence>MILHICSHADWAAAQESGRHEPAGYAAEGFVHCSDFGLVHLPANRLFRGRDDLVLLVIDPDLLDAELVWERASSDPGNPSAPWFPHVYGTIPVSAVIAVHDFPEQPHGFELPAALHRWPIARTHPRTAAPAER</sequence>
<dbReference type="AlphaFoldDB" id="A0A7W7FSY7"/>
<keyword evidence="2" id="KW-1185">Reference proteome</keyword>